<organism evidence="2 3">
    <name type="scientific">Acetobacter indonesiensis</name>
    <dbReference type="NCBI Taxonomy" id="104101"/>
    <lineage>
        <taxon>Bacteria</taxon>
        <taxon>Pseudomonadati</taxon>
        <taxon>Pseudomonadota</taxon>
        <taxon>Alphaproteobacteria</taxon>
        <taxon>Acetobacterales</taxon>
        <taxon>Acetobacteraceae</taxon>
        <taxon>Acetobacter</taxon>
    </lineage>
</organism>
<dbReference type="RefSeq" id="WP_086658535.1">
    <property type="nucleotide sequence ID" value="NZ_JBJJWX010000004.1"/>
</dbReference>
<evidence type="ECO:0000313" key="3">
    <source>
        <dbReference type="Proteomes" id="UP000194641"/>
    </source>
</evidence>
<comment type="caution">
    <text evidence="2">The sequence shown here is derived from an EMBL/GenBank/DDBJ whole genome shotgun (WGS) entry which is preliminary data.</text>
</comment>
<reference evidence="3" key="1">
    <citation type="submission" date="2014-06" db="EMBL/GenBank/DDBJ databases">
        <authorList>
            <person name="Winans N.J."/>
            <person name="Newell P.D."/>
            <person name="Douglas A.E."/>
        </authorList>
    </citation>
    <scope>NUCLEOTIDE SEQUENCE [LARGE SCALE GENOMIC DNA]</scope>
</reference>
<dbReference type="EMBL" id="JOPA01000002">
    <property type="protein sequence ID" value="OUI96720.1"/>
    <property type="molecule type" value="Genomic_DNA"/>
</dbReference>
<dbReference type="Proteomes" id="UP000194641">
    <property type="component" value="Unassembled WGS sequence"/>
</dbReference>
<name>A0A252AY37_9PROT</name>
<accession>A0A252AY37</accession>
<proteinExistence type="predicted"/>
<protein>
    <submittedName>
        <fullName evidence="2">Uncharacterized protein</fullName>
    </submittedName>
</protein>
<evidence type="ECO:0000313" key="2">
    <source>
        <dbReference type="EMBL" id="OUI96720.1"/>
    </source>
</evidence>
<sequence>MFVPSGTHLPASPCVKGKLLPQGRPVTDQPLSGWEAQSDEEIVALQAGLAGRFGVASFPGMAAQTGNVGSQDGRPGAYETLAD</sequence>
<feature type="region of interest" description="Disordered" evidence="1">
    <location>
        <begin position="1"/>
        <end position="32"/>
    </location>
</feature>
<dbReference type="AlphaFoldDB" id="A0A252AY37"/>
<feature type="region of interest" description="Disordered" evidence="1">
    <location>
        <begin position="64"/>
        <end position="83"/>
    </location>
</feature>
<evidence type="ECO:0000256" key="1">
    <source>
        <dbReference type="SAM" id="MobiDB-lite"/>
    </source>
</evidence>
<gene>
    <name evidence="2" type="ORF">HK17_05525</name>
</gene>